<gene>
    <name evidence="3" type="primary">CZH18orf54</name>
</gene>
<dbReference type="Proteomes" id="UP001652627">
    <property type="component" value="Chromosome Z"/>
</dbReference>
<dbReference type="KEGG" id="aam:106486902"/>
<reference evidence="3" key="1">
    <citation type="submission" date="2025-08" db="UniProtKB">
        <authorList>
            <consortium name="RefSeq"/>
        </authorList>
    </citation>
    <scope>IDENTIFICATION</scope>
    <source>
        <tissue evidence="3">Blood</tissue>
    </source>
</reference>
<evidence type="ECO:0000313" key="2">
    <source>
        <dbReference type="Proteomes" id="UP001652627"/>
    </source>
</evidence>
<sequence length="581" mass="65187">MAAGGLPAPRLSGGLFGDCLKGGVEILIEVWIKTVASSIKKFNVRSPDSTVSSLLASYSIDSNNPYSNSMIRYKDKLYSSASEALEAYIEDFDLSLMSSDISTGKICISQSTPKHTKFSKHRTKERYVLEEFNQPAGLGSTASPCGRRTECDPDSISLTTDDLLAFPADGSRPFVQCSPFKSRHQSSERNRQSLKKPAFYPCHTSSLDTEKDFCLQENDKSVANQKLHKNFSKKKHSICTSHRYNSVSSKENPRALSFEENSSACPVKNYPRWLTSGKSNLSVSGISSIPNFHYPVWLSSQNLFSDSANESDGQTFHKRREASSSQTSEILKKRHSMDKDNSNFFFEHNGFLDLTGDNELAESCNYDSPDSCFQAGNSSSRHTKQPFREDQLELLILKAEKFLETSTEDFSNALKNDDSPSTTDILEAERSWENIPVAFKSPVPVCCEDEEDTLPFSKANIVHEFLEDCINDKNKENTFSGGNHHGPTETLKLMLFNLQAVHESLNQNKIAEEKEEFEKLSEKADAELELCDSEMIPVTDSLQKALHHLSRLKSLVEDTSNKQEQTDDHQEDKQEEKMSDL</sequence>
<dbReference type="InterPro" id="IPR052679">
    <property type="entry name" value="Cell_Prolif_Regulator"/>
</dbReference>
<accession>A0A8B7IQ71</accession>
<dbReference type="PANTHER" id="PTHR35079">
    <property type="entry name" value="LUNG ADENOMA SUSCEPTIBILITY PROTEIN 2"/>
    <property type="match status" value="1"/>
</dbReference>
<dbReference type="GeneID" id="106486902"/>
<protein>
    <submittedName>
        <fullName evidence="3">Lung adenoma susceptibility protein 2</fullName>
    </submittedName>
</protein>
<name>A0A8B7IQ71_9AVES</name>
<evidence type="ECO:0000313" key="3">
    <source>
        <dbReference type="RefSeq" id="XP_013801035.2"/>
    </source>
</evidence>
<dbReference type="PANTHER" id="PTHR35079:SF1">
    <property type="entry name" value="LUNG ADENOMA SUSCEPTIBILITY PROTEIN 2"/>
    <property type="match status" value="1"/>
</dbReference>
<organism evidence="2 3">
    <name type="scientific">Apteryx mantelli</name>
    <name type="common">North Island brown kiwi</name>
    <dbReference type="NCBI Taxonomy" id="2696672"/>
    <lineage>
        <taxon>Eukaryota</taxon>
        <taxon>Metazoa</taxon>
        <taxon>Chordata</taxon>
        <taxon>Craniata</taxon>
        <taxon>Vertebrata</taxon>
        <taxon>Euteleostomi</taxon>
        <taxon>Archelosauria</taxon>
        <taxon>Archosauria</taxon>
        <taxon>Dinosauria</taxon>
        <taxon>Saurischia</taxon>
        <taxon>Theropoda</taxon>
        <taxon>Coelurosauria</taxon>
        <taxon>Aves</taxon>
        <taxon>Palaeognathae</taxon>
        <taxon>Apterygiformes</taxon>
        <taxon>Apterygidae</taxon>
        <taxon>Apteryx</taxon>
    </lineage>
</organism>
<evidence type="ECO:0000256" key="1">
    <source>
        <dbReference type="SAM" id="MobiDB-lite"/>
    </source>
</evidence>
<dbReference type="OrthoDB" id="9934714at2759"/>
<dbReference type="AlphaFoldDB" id="A0A8B7IQ71"/>
<dbReference type="RefSeq" id="XP_013801035.2">
    <property type="nucleotide sequence ID" value="XM_013945581.2"/>
</dbReference>
<dbReference type="Pfam" id="PF15792">
    <property type="entry name" value="LAS2"/>
    <property type="match status" value="1"/>
</dbReference>
<keyword evidence="2" id="KW-1185">Reference proteome</keyword>
<feature type="region of interest" description="Disordered" evidence="1">
    <location>
        <begin position="309"/>
        <end position="332"/>
    </location>
</feature>
<feature type="region of interest" description="Disordered" evidence="1">
    <location>
        <begin position="555"/>
        <end position="581"/>
    </location>
</feature>
<proteinExistence type="predicted"/>
<dbReference type="InterPro" id="IPR031587">
    <property type="entry name" value="LAS2"/>
</dbReference>